<dbReference type="RefSeq" id="WP_169793911.1">
    <property type="nucleotide sequence ID" value="NZ_KQ130434.1"/>
</dbReference>
<gene>
    <name evidence="1" type="ORF">V473_05250</name>
</gene>
<dbReference type="EMBL" id="JACT01000001">
    <property type="protein sequence ID" value="KMS58734.1"/>
    <property type="molecule type" value="Genomic_DNA"/>
</dbReference>
<name>A0A0J7Y4E6_9SPHN</name>
<evidence type="ECO:0000313" key="1">
    <source>
        <dbReference type="EMBL" id="KMS58734.1"/>
    </source>
</evidence>
<keyword evidence="2" id="KW-1185">Reference proteome</keyword>
<sequence>MNKKFFTKVSPKAVGGIRRLYEAQGGEVHAKLQGDGSAIVVVTLAESKEKRRKAPIAA</sequence>
<dbReference type="STRING" id="1420583.V473_05250"/>
<proteinExistence type="predicted"/>
<evidence type="ECO:0000313" key="2">
    <source>
        <dbReference type="Proteomes" id="UP000052232"/>
    </source>
</evidence>
<dbReference type="PATRIC" id="fig|1420583.3.peg.1056"/>
<reference evidence="1 2" key="1">
    <citation type="journal article" date="2015" name="G3 (Bethesda)">
        <title>Insights into Ongoing Evolution of the Hexachlorocyclohexane Catabolic Pathway from Comparative Genomics of Ten Sphingomonadaceae Strains.</title>
        <authorList>
            <person name="Pearce S.L."/>
            <person name="Oakeshott J.G."/>
            <person name="Pandey G."/>
        </authorList>
    </citation>
    <scope>NUCLEOTIDE SEQUENCE [LARGE SCALE GENOMIC DNA]</scope>
    <source>
        <strain evidence="1 2">LL01</strain>
    </source>
</reference>
<protein>
    <submittedName>
        <fullName evidence="1">Uncharacterized protein</fullName>
    </submittedName>
</protein>
<accession>A0A0J7Y4E6</accession>
<comment type="caution">
    <text evidence="1">The sequence shown here is derived from an EMBL/GenBank/DDBJ whole genome shotgun (WGS) entry which is preliminary data.</text>
</comment>
<dbReference type="Proteomes" id="UP000052232">
    <property type="component" value="Unassembled WGS sequence"/>
</dbReference>
<organism evidence="1 2">
    <name type="scientific">Sphingobium cupriresistens LL01</name>
    <dbReference type="NCBI Taxonomy" id="1420583"/>
    <lineage>
        <taxon>Bacteria</taxon>
        <taxon>Pseudomonadati</taxon>
        <taxon>Pseudomonadota</taxon>
        <taxon>Alphaproteobacteria</taxon>
        <taxon>Sphingomonadales</taxon>
        <taxon>Sphingomonadaceae</taxon>
        <taxon>Sphingobium</taxon>
    </lineage>
</organism>
<dbReference type="AlphaFoldDB" id="A0A0J7Y4E6"/>